<feature type="transmembrane region" description="Helical" evidence="1">
    <location>
        <begin position="149"/>
        <end position="170"/>
    </location>
</feature>
<feature type="transmembrane region" description="Helical" evidence="1">
    <location>
        <begin position="210"/>
        <end position="232"/>
    </location>
</feature>
<keyword evidence="4" id="KW-1185">Reference proteome</keyword>
<dbReference type="PANTHER" id="PTHR35337">
    <property type="entry name" value="SLR1478 PROTEIN"/>
    <property type="match status" value="1"/>
</dbReference>
<keyword evidence="1" id="KW-0812">Transmembrane</keyword>
<gene>
    <name evidence="2" type="ORF">ADN01_12060</name>
    <name evidence="3" type="ORF">ADN01_12325</name>
</gene>
<keyword evidence="1" id="KW-1133">Transmembrane helix</keyword>
<reference evidence="2 4" key="1">
    <citation type="submission" date="2015-07" db="EMBL/GenBank/DDBJ databases">
        <title>Genome sequence of Levilinea saccharolytica DSM 16555.</title>
        <authorList>
            <person name="Hemp J."/>
            <person name="Ward L.M."/>
            <person name="Pace L.A."/>
            <person name="Fischer W.W."/>
        </authorList>
    </citation>
    <scope>NUCLEOTIDE SEQUENCE [LARGE SCALE GENOMIC DNA]</scope>
    <source>
        <strain evidence="2 4">KIBI-1</strain>
    </source>
</reference>
<evidence type="ECO:0000256" key="1">
    <source>
        <dbReference type="SAM" id="Phobius"/>
    </source>
</evidence>
<keyword evidence="1" id="KW-0472">Membrane</keyword>
<feature type="transmembrane region" description="Helical" evidence="1">
    <location>
        <begin position="324"/>
        <end position="341"/>
    </location>
</feature>
<evidence type="ECO:0000313" key="4">
    <source>
        <dbReference type="Proteomes" id="UP000050501"/>
    </source>
</evidence>
<dbReference type="EMBL" id="LGCM01000042">
    <property type="protein sequence ID" value="KPL80406.1"/>
    <property type="molecule type" value="Genomic_DNA"/>
</dbReference>
<protein>
    <recommendedName>
        <fullName evidence="5">ABC-2 type transporter domain-containing protein</fullName>
    </recommendedName>
</protein>
<feature type="transmembrane region" description="Helical" evidence="1">
    <location>
        <begin position="63"/>
        <end position="84"/>
    </location>
</feature>
<evidence type="ECO:0000313" key="2">
    <source>
        <dbReference type="EMBL" id="KPL80406.1"/>
    </source>
</evidence>
<feature type="transmembrane region" description="Helical" evidence="1">
    <location>
        <begin position="282"/>
        <end position="303"/>
    </location>
</feature>
<comment type="caution">
    <text evidence="2">The sequence shown here is derived from an EMBL/GenBank/DDBJ whole genome shotgun (WGS) entry which is preliminary data.</text>
</comment>
<proteinExistence type="predicted"/>
<name>A0A0P6XK03_9CHLR</name>
<feature type="transmembrane region" description="Helical" evidence="1">
    <location>
        <begin position="402"/>
        <end position="421"/>
    </location>
</feature>
<organism evidence="2 4">
    <name type="scientific">Levilinea saccharolytica</name>
    <dbReference type="NCBI Taxonomy" id="229921"/>
    <lineage>
        <taxon>Bacteria</taxon>
        <taxon>Bacillati</taxon>
        <taxon>Chloroflexota</taxon>
        <taxon>Anaerolineae</taxon>
        <taxon>Anaerolineales</taxon>
        <taxon>Anaerolineaceae</taxon>
        <taxon>Levilinea</taxon>
    </lineage>
</organism>
<dbReference type="RefSeq" id="WP_062417606.1">
    <property type="nucleotide sequence ID" value="NZ_DF967974.1"/>
</dbReference>
<feature type="transmembrane region" description="Helical" evidence="1">
    <location>
        <begin position="442"/>
        <end position="461"/>
    </location>
</feature>
<evidence type="ECO:0000313" key="3">
    <source>
        <dbReference type="EMBL" id="KPL80444.1"/>
    </source>
</evidence>
<dbReference type="EMBL" id="LGCM01000042">
    <property type="protein sequence ID" value="KPL80444.1"/>
    <property type="molecule type" value="Genomic_DNA"/>
</dbReference>
<dbReference type="InterPro" id="IPR002798">
    <property type="entry name" value="SpoIIM-like"/>
</dbReference>
<dbReference type="Pfam" id="PF12679">
    <property type="entry name" value="ABC2_membrane_2"/>
    <property type="match status" value="1"/>
</dbReference>
<dbReference type="GO" id="GO:0005886">
    <property type="term" value="C:plasma membrane"/>
    <property type="evidence" value="ECO:0007669"/>
    <property type="project" value="UniProtKB-SubCell"/>
</dbReference>
<dbReference type="GO" id="GO:0140359">
    <property type="term" value="F:ABC-type transporter activity"/>
    <property type="evidence" value="ECO:0007669"/>
    <property type="project" value="InterPro"/>
</dbReference>
<feature type="transmembrane region" description="Helical" evidence="1">
    <location>
        <begin position="122"/>
        <end position="143"/>
    </location>
</feature>
<feature type="transmembrane region" description="Helical" evidence="1">
    <location>
        <begin position="182"/>
        <end position="204"/>
    </location>
</feature>
<dbReference type="Pfam" id="PF01944">
    <property type="entry name" value="SpoIIM"/>
    <property type="match status" value="1"/>
</dbReference>
<dbReference type="PANTHER" id="PTHR35337:SF1">
    <property type="entry name" value="SLR1478 PROTEIN"/>
    <property type="match status" value="1"/>
</dbReference>
<dbReference type="Proteomes" id="UP000050501">
    <property type="component" value="Unassembled WGS sequence"/>
</dbReference>
<feature type="transmembrane region" description="Helical" evidence="1">
    <location>
        <begin position="347"/>
        <end position="368"/>
    </location>
</feature>
<accession>A0A0P6XK03</accession>
<sequence length="471" mass="51388">MFKRLYPALVITRREVRDQLRDWRIIFPVLGLTVFFPFLMNFTAQQMLGFVNRYGATIIGERLVPFLLMIVGFFPISVSLVIALETFVGEKERGSIEPLLNTPLEDWQLYLGKLLAATIPPLLSSFLGMSVYLAGLVIGGVPLPPLQVLFQIFSLTVVQAVMMVAGAVVVSSQATSVRSANLLSSFIIIPVALLIQGESVVMFWGDYTTLWWAVGGLLVLTVLLVRVGTAHFQREELLGREIDVLNVKWMWRVFRREFTGGAAHFGMWLTRSLPRALRDMRVGIWVAAGLAVAGVAIGLSIVPRFFLTLNVADMDQMGGRLQDLLDLWSLAGAAPVMAIFWQNMRVLLLASVVGAFTLGILGVLPLMASTAAVGYLYGLLVSNGFPPLTFVMLILPHAVLEIPAAVLATAAVIHAGARLATPDSSKTVGEVGLAAFANWCKIMVGVVIPLLIIAAGIESWLTPRLALLFFR</sequence>
<evidence type="ECO:0008006" key="5">
    <source>
        <dbReference type="Google" id="ProtNLM"/>
    </source>
</evidence>
<dbReference type="AlphaFoldDB" id="A0A0P6XK03"/>
<feature type="transmembrane region" description="Helical" evidence="1">
    <location>
        <begin position="23"/>
        <end position="43"/>
    </location>
</feature>
<dbReference type="STRING" id="229921.ADN01_12060"/>